<dbReference type="GO" id="GO:0019563">
    <property type="term" value="P:glycerol catabolic process"/>
    <property type="evidence" value="ECO:0007669"/>
    <property type="project" value="UniProtKB-UniPathway"/>
</dbReference>
<feature type="compositionally biased region" description="Polar residues" evidence="11">
    <location>
        <begin position="25"/>
        <end position="41"/>
    </location>
</feature>
<dbReference type="CDD" id="cd07792">
    <property type="entry name" value="ASKHA_NBD_FGGY_GK1-3-like"/>
    <property type="match status" value="1"/>
</dbReference>
<feature type="region of interest" description="Disordered" evidence="11">
    <location>
        <begin position="1149"/>
        <end position="1199"/>
    </location>
</feature>
<reference evidence="14 15" key="1">
    <citation type="submission" date="2019-06" db="EMBL/GenBank/DDBJ databases">
        <title>A chromosomal-level reference genome of Carpinus fangiana (Coryloideae, Betulaceae).</title>
        <authorList>
            <person name="Yang X."/>
            <person name="Wang Z."/>
            <person name="Zhang L."/>
            <person name="Hao G."/>
            <person name="Liu J."/>
            <person name="Yang Y."/>
        </authorList>
    </citation>
    <scope>NUCLEOTIDE SEQUENCE [LARGE SCALE GENOMIC DNA]</scope>
    <source>
        <strain evidence="14">Cfa_2016G</strain>
        <tissue evidence="14">Leaf</tissue>
    </source>
</reference>
<feature type="domain" description="Carbohydrate kinase FGGY C-terminal" evidence="13">
    <location>
        <begin position="900"/>
        <end position="1096"/>
    </location>
</feature>
<keyword evidence="6 10" id="KW-0418">Kinase</keyword>
<evidence type="ECO:0000256" key="10">
    <source>
        <dbReference type="RuleBase" id="RU003733"/>
    </source>
</evidence>
<dbReference type="PROSITE" id="PS00445">
    <property type="entry name" value="FGGY_KINASES_2"/>
    <property type="match status" value="1"/>
</dbReference>
<keyword evidence="4 10" id="KW-0808">Transferase</keyword>
<evidence type="ECO:0000259" key="12">
    <source>
        <dbReference type="Pfam" id="PF00370"/>
    </source>
</evidence>
<dbReference type="InterPro" id="IPR042018">
    <property type="entry name" value="GK1-3_metazoan-type"/>
</dbReference>
<feature type="compositionally biased region" description="Basic and acidic residues" evidence="11">
    <location>
        <begin position="1162"/>
        <end position="1180"/>
    </location>
</feature>
<comment type="pathway">
    <text evidence="1">Polyol metabolism; glycerol degradation via glycerol kinase pathway; sn-glycerol 3-phosphate from glycerol: step 1/1.</text>
</comment>
<evidence type="ECO:0000256" key="11">
    <source>
        <dbReference type="SAM" id="MobiDB-lite"/>
    </source>
</evidence>
<evidence type="ECO:0000256" key="8">
    <source>
        <dbReference type="ARBA" id="ARBA00022840"/>
    </source>
</evidence>
<protein>
    <recommendedName>
        <fullName evidence="3">glycerol kinase</fullName>
        <ecNumber evidence="3">2.7.1.30</ecNumber>
    </recommendedName>
    <alternativeName>
        <fullName evidence="9">ATP:glycerol 3-phosphotransferase</fullName>
    </alternativeName>
</protein>
<evidence type="ECO:0000256" key="3">
    <source>
        <dbReference type="ARBA" id="ARBA00012099"/>
    </source>
</evidence>
<dbReference type="FunFam" id="3.30.420.40:FF:000086">
    <property type="entry name" value="Glycerol kinase"/>
    <property type="match status" value="1"/>
</dbReference>
<dbReference type="UniPathway" id="UPA00618">
    <property type="reaction ID" value="UER00672"/>
</dbReference>
<dbReference type="PANTHER" id="PTHR10196:SF69">
    <property type="entry name" value="GLYCEROL KINASE"/>
    <property type="match status" value="1"/>
</dbReference>
<gene>
    <name evidence="14" type="ORF">FH972_021589</name>
</gene>
<dbReference type="NCBIfam" id="TIGR01311">
    <property type="entry name" value="glycerol_kin"/>
    <property type="match status" value="1"/>
</dbReference>
<dbReference type="EC" id="2.7.1.30" evidence="3"/>
<dbReference type="Pfam" id="PF02782">
    <property type="entry name" value="FGGY_C"/>
    <property type="match status" value="1"/>
</dbReference>
<evidence type="ECO:0000256" key="6">
    <source>
        <dbReference type="ARBA" id="ARBA00022777"/>
    </source>
</evidence>
<dbReference type="NCBIfam" id="NF000756">
    <property type="entry name" value="PRK00047.1"/>
    <property type="match status" value="1"/>
</dbReference>
<keyword evidence="8" id="KW-0067">ATP-binding</keyword>
<comment type="caution">
    <text evidence="14">The sequence shown here is derived from an EMBL/GenBank/DDBJ whole genome shotgun (WGS) entry which is preliminary data.</text>
</comment>
<dbReference type="InterPro" id="IPR021836">
    <property type="entry name" value="DUF3429"/>
</dbReference>
<evidence type="ECO:0000256" key="4">
    <source>
        <dbReference type="ARBA" id="ARBA00022679"/>
    </source>
</evidence>
<dbReference type="GO" id="GO:0005524">
    <property type="term" value="F:ATP binding"/>
    <property type="evidence" value="ECO:0007669"/>
    <property type="project" value="UniProtKB-KW"/>
</dbReference>
<dbReference type="PROSITE" id="PS00933">
    <property type="entry name" value="FGGY_KINASES_1"/>
    <property type="match status" value="1"/>
</dbReference>
<organism evidence="14 15">
    <name type="scientific">Carpinus fangiana</name>
    <dbReference type="NCBI Taxonomy" id="176857"/>
    <lineage>
        <taxon>Eukaryota</taxon>
        <taxon>Viridiplantae</taxon>
        <taxon>Streptophyta</taxon>
        <taxon>Embryophyta</taxon>
        <taxon>Tracheophyta</taxon>
        <taxon>Spermatophyta</taxon>
        <taxon>Magnoliopsida</taxon>
        <taxon>eudicotyledons</taxon>
        <taxon>Gunneridae</taxon>
        <taxon>Pentapetalae</taxon>
        <taxon>rosids</taxon>
        <taxon>fabids</taxon>
        <taxon>Fagales</taxon>
        <taxon>Betulaceae</taxon>
        <taxon>Carpinus</taxon>
    </lineage>
</organism>
<evidence type="ECO:0000313" key="14">
    <source>
        <dbReference type="EMBL" id="KAB8337288.1"/>
    </source>
</evidence>
<dbReference type="EMBL" id="VIBQ01000009">
    <property type="protein sequence ID" value="KAB8337288.1"/>
    <property type="molecule type" value="Genomic_DNA"/>
</dbReference>
<dbReference type="Gene3D" id="3.30.420.40">
    <property type="match status" value="2"/>
</dbReference>
<dbReference type="FunFam" id="3.30.420.40:FF:000085">
    <property type="entry name" value="Glycerol kinase 2"/>
    <property type="match status" value="1"/>
</dbReference>
<dbReference type="InterPro" id="IPR018484">
    <property type="entry name" value="FGGY_N"/>
</dbReference>
<dbReference type="Proteomes" id="UP000327013">
    <property type="component" value="Unassembled WGS sequence"/>
</dbReference>
<proteinExistence type="inferred from homology"/>
<comment type="similarity">
    <text evidence="2 10">Belongs to the FGGY kinase family.</text>
</comment>
<dbReference type="SUPFAM" id="SSF53067">
    <property type="entry name" value="Actin-like ATPase domain"/>
    <property type="match status" value="2"/>
</dbReference>
<evidence type="ECO:0000256" key="1">
    <source>
        <dbReference type="ARBA" id="ARBA00005190"/>
    </source>
</evidence>
<dbReference type="GO" id="GO:0046167">
    <property type="term" value="P:glycerol-3-phosphate biosynthetic process"/>
    <property type="evidence" value="ECO:0007669"/>
    <property type="project" value="TreeGrafter"/>
</dbReference>
<dbReference type="PANTHER" id="PTHR10196">
    <property type="entry name" value="SUGAR KINASE"/>
    <property type="match status" value="1"/>
</dbReference>
<keyword evidence="5" id="KW-0547">Nucleotide-binding</keyword>
<dbReference type="InterPro" id="IPR018483">
    <property type="entry name" value="Carb_kinase_FGGY_CS"/>
</dbReference>
<dbReference type="InterPro" id="IPR005999">
    <property type="entry name" value="Glycerol_kin"/>
</dbReference>
<keyword evidence="7" id="KW-0319">Glycerol metabolism</keyword>
<feature type="region of interest" description="Disordered" evidence="11">
    <location>
        <begin position="19"/>
        <end position="41"/>
    </location>
</feature>
<evidence type="ECO:0000256" key="9">
    <source>
        <dbReference type="ARBA" id="ARBA00043149"/>
    </source>
</evidence>
<sequence>MGAQGNAKCSSKAAARWRCGANDAGSPSSAGRQFAPPSSSESTSQLLFKSARAPYYLLATSPLLLPGLSEVSADSVWCQSRGPELNRLTSPLLTMLRTGAPRAMLRPLAKAPAAARPAQNLARFYVNAAVRPSAASKAAKPLALSAFRQNTALTRFYADGAPVLTRNTALEKKLGAEKLSVDTEHVTASSGVGSPVAFGEKPEEDTDMMAGIRHDVSVIKDTFALDSVPKEAYNIGLAGVLPYLATSTATVACAFELNAAAKNGGIGYLMNERTAELCLQVLEPLQVGYGAVVSGRKKRRMTNADTKKQILSFLGAIHWGLEWAKFGGTHGYSRYAIGVLAPAVAWPTILLPVEYALIAQFLAFNLLYAVDSSATVRGWTPAWYSSYRFILTLIVGASIVLSLIGRGQVADRIGQPHMVTQVESRNKEDSRPGFASGQTARTRSTYHASPSQPAAWHTHMLATASTSTCASWHPIMRSRAFSMGRQWRPPRHGPGWRPHAPHSCRMTRSCCLSSPFSSSPNPRAAYPQIASRFHRSVRLVPSNTSSIPHSAARSLRSPCISSPQLPRAPYVTATRLTPTPPLRQQASAEVTRLRQPWYPPGIFNQERNSLSTTLEWAPHHSTTLQPSATMPTYIGSIDQGTTSTRFIIFDKAGNVVAQHQLEFKQIYPESGWHEHNPAELLSSVQTCIKEACAQFEKDGHSISDIATIGLTNQRETTICWDASTGETFHNAIAWPDTRTKNWVRELKERKGADDLKEICGLPLSTYPSSVKLTWLLNNDEKVKKAYSDGKLHFGTPDTWLLWNLTGGAKGENTVFVTDTTNASRTMFMNLHTTKYDDRLLDFFNLDRNKLHLPEIVASSHASAFGKFADGPLKGLSITGVLGDQSAALVGQQGFQPGQAKNTYGTGCFLLYNVGEKPVISQHGLLATVAFDFRSSTTPNAPTTPTYALEGSIAVAGSAVKFLTDNLELAKKSHEVTALAESVPDNGGLVFVTAFSGLFAPYWIDDAKGTIFGITQHTNKGHVARATLEATCFQTKAILDAMEKDSGHALAQLAVDGGMSNSDITMQTQANIIGIPVDRPSMRETTSLGSAIAAGFAVGVWSSFDELKQINQKDRTLFEPQIDEKQRSKMYRVWQRAVEMCRGWVVEDEADDEAQKSASGQTEEAKGSGERRGSEELEKGAKMGVDGSGRPTVERKDSNIPVVQHIEKVLDSVGIH</sequence>
<evidence type="ECO:0000259" key="13">
    <source>
        <dbReference type="Pfam" id="PF02782"/>
    </source>
</evidence>
<dbReference type="GO" id="GO:0005739">
    <property type="term" value="C:mitochondrion"/>
    <property type="evidence" value="ECO:0007669"/>
    <property type="project" value="TreeGrafter"/>
</dbReference>
<dbReference type="InterPro" id="IPR043129">
    <property type="entry name" value="ATPase_NBD"/>
</dbReference>
<dbReference type="GO" id="GO:0004370">
    <property type="term" value="F:glycerol kinase activity"/>
    <property type="evidence" value="ECO:0007669"/>
    <property type="project" value="UniProtKB-EC"/>
</dbReference>
<evidence type="ECO:0000256" key="5">
    <source>
        <dbReference type="ARBA" id="ARBA00022741"/>
    </source>
</evidence>
<feature type="compositionally biased region" description="Polar residues" evidence="11">
    <location>
        <begin position="436"/>
        <end position="449"/>
    </location>
</feature>
<evidence type="ECO:0000313" key="15">
    <source>
        <dbReference type="Proteomes" id="UP000327013"/>
    </source>
</evidence>
<evidence type="ECO:0000256" key="7">
    <source>
        <dbReference type="ARBA" id="ARBA00022798"/>
    </source>
</evidence>
<dbReference type="Pfam" id="PF11911">
    <property type="entry name" value="DUF3429"/>
    <property type="match status" value="1"/>
</dbReference>
<feature type="region of interest" description="Disordered" evidence="11">
    <location>
        <begin position="421"/>
        <end position="449"/>
    </location>
</feature>
<dbReference type="AlphaFoldDB" id="A0A5N6KPR1"/>
<dbReference type="OrthoDB" id="5422795at2759"/>
<accession>A0A5N6KPR1</accession>
<keyword evidence="15" id="KW-1185">Reference proteome</keyword>
<dbReference type="GO" id="GO:0006641">
    <property type="term" value="P:triglyceride metabolic process"/>
    <property type="evidence" value="ECO:0007669"/>
    <property type="project" value="TreeGrafter"/>
</dbReference>
<dbReference type="InterPro" id="IPR018485">
    <property type="entry name" value="FGGY_C"/>
</dbReference>
<dbReference type="Pfam" id="PF00370">
    <property type="entry name" value="FGGY_N"/>
    <property type="match status" value="1"/>
</dbReference>
<evidence type="ECO:0000256" key="2">
    <source>
        <dbReference type="ARBA" id="ARBA00009156"/>
    </source>
</evidence>
<feature type="domain" description="Carbohydrate kinase FGGY N-terminal" evidence="12">
    <location>
        <begin position="633"/>
        <end position="890"/>
    </location>
</feature>
<name>A0A5N6KPR1_9ROSI</name>